<name>A0ABN2AEF4_9ACTN</name>
<sequence>MSMATSAVLSITAPRIGPRSLRSPTLARVIGLAVETVTYRCNRRPAPGIPPGVAQGRSAPQPQAAWASATISGACSAHG</sequence>
<organism evidence="1 2">
    <name type="scientific">Nocardioides humi</name>
    <dbReference type="NCBI Taxonomy" id="449461"/>
    <lineage>
        <taxon>Bacteria</taxon>
        <taxon>Bacillati</taxon>
        <taxon>Actinomycetota</taxon>
        <taxon>Actinomycetes</taxon>
        <taxon>Propionibacteriales</taxon>
        <taxon>Nocardioidaceae</taxon>
        <taxon>Nocardioides</taxon>
    </lineage>
</organism>
<evidence type="ECO:0000313" key="2">
    <source>
        <dbReference type="Proteomes" id="UP001500842"/>
    </source>
</evidence>
<dbReference type="Proteomes" id="UP001500842">
    <property type="component" value="Unassembled WGS sequence"/>
</dbReference>
<accession>A0ABN2AEF4</accession>
<evidence type="ECO:0000313" key="1">
    <source>
        <dbReference type="EMBL" id="GAA1517536.1"/>
    </source>
</evidence>
<dbReference type="EMBL" id="BAAAOR010000015">
    <property type="protein sequence ID" value="GAA1517536.1"/>
    <property type="molecule type" value="Genomic_DNA"/>
</dbReference>
<protein>
    <submittedName>
        <fullName evidence="1">Uncharacterized protein</fullName>
    </submittedName>
</protein>
<proteinExistence type="predicted"/>
<reference evidence="1 2" key="1">
    <citation type="journal article" date="2019" name="Int. J. Syst. Evol. Microbiol.">
        <title>The Global Catalogue of Microorganisms (GCM) 10K type strain sequencing project: providing services to taxonomists for standard genome sequencing and annotation.</title>
        <authorList>
            <consortium name="The Broad Institute Genomics Platform"/>
            <consortium name="The Broad Institute Genome Sequencing Center for Infectious Disease"/>
            <person name="Wu L."/>
            <person name="Ma J."/>
        </authorList>
    </citation>
    <scope>NUCLEOTIDE SEQUENCE [LARGE SCALE GENOMIC DNA]</scope>
    <source>
        <strain evidence="1 2">JCM 14942</strain>
    </source>
</reference>
<gene>
    <name evidence="1" type="ORF">GCM10009788_22100</name>
</gene>
<keyword evidence="2" id="KW-1185">Reference proteome</keyword>
<comment type="caution">
    <text evidence="1">The sequence shown here is derived from an EMBL/GenBank/DDBJ whole genome shotgun (WGS) entry which is preliminary data.</text>
</comment>